<dbReference type="Gene3D" id="3.20.20.140">
    <property type="entry name" value="Metal-dependent hydrolases"/>
    <property type="match status" value="1"/>
</dbReference>
<sequence>MKLVDSHIHFWDINNGFNNWVENTVLPRLVTPELVHADAFVHIEAHSETVDPLCEYNWLASTFPNKNIKVVAFVDFTLDFAEFAKKIEHLSEHDNIVGVRQIMSKTYKSEYSPFDKEIPKDLEQKLKILKEYKLIFEAQMYPEQFLPLLEKINKSEVSMAVEHFGLPIFGRNNNLDQWHKFIKEFAQKPNWTLKLSGFDLNNNILDVGKALDFIFENITFHKLCYGSNFPVSYQNDYNYWQSFLQQYINNDNISKNIFENVARRIYFKNQEV</sequence>
<dbReference type="InterPro" id="IPR052350">
    <property type="entry name" value="Metallo-dep_Lactonases"/>
</dbReference>
<dbReference type="Pfam" id="PF04909">
    <property type="entry name" value="Amidohydro_2"/>
    <property type="match status" value="1"/>
</dbReference>
<evidence type="ECO:0000313" key="3">
    <source>
        <dbReference type="EMBL" id="AIT10240.1"/>
    </source>
</evidence>
<reference evidence="3 4" key="1">
    <citation type="submission" date="2014-10" db="EMBL/GenBank/DDBJ databases">
        <title>Whole genome sequence of Francisella endociliophora strain FSC1006, isolated from a laboratory culture of the marine ciliate Euplotes raikovi.</title>
        <authorList>
            <person name="Granberg M."/>
            <person name="Backman S."/>
            <person name="Lundmark E."/>
            <person name="Nilsson E."/>
            <person name="Karlsson E."/>
            <person name="Thelaus J."/>
            <person name="Ohrman C."/>
            <person name="Larkeryd A."/>
            <person name="Stenberg P."/>
        </authorList>
    </citation>
    <scope>NUCLEOTIDE SEQUENCE [LARGE SCALE GENOMIC DNA]</scope>
    <source>
        <strain evidence="3 4">FSC1006</strain>
    </source>
</reference>
<evidence type="ECO:0000259" key="2">
    <source>
        <dbReference type="Pfam" id="PF04909"/>
    </source>
</evidence>
<dbReference type="InterPro" id="IPR032466">
    <property type="entry name" value="Metal_Hydrolase"/>
</dbReference>
<dbReference type="PANTHER" id="PTHR43569:SF2">
    <property type="entry name" value="AMIDOHYDROLASE-RELATED DOMAIN-CONTAINING PROTEIN"/>
    <property type="match status" value="1"/>
</dbReference>
<dbReference type="AlphaFoldDB" id="A0A097ERP7"/>
<dbReference type="SUPFAM" id="SSF51556">
    <property type="entry name" value="Metallo-dependent hydrolases"/>
    <property type="match status" value="1"/>
</dbReference>
<dbReference type="HOGENOM" id="CLU_1025858_0_0_6"/>
<dbReference type="eggNOG" id="COG3618">
    <property type="taxonomic scope" value="Bacteria"/>
</dbReference>
<proteinExistence type="inferred from homology"/>
<accession>A0A097ERP7</accession>
<dbReference type="KEGG" id="frf:LO80_09825"/>
<dbReference type="OrthoDB" id="9787654at2"/>
<organism evidence="3 4">
    <name type="scientific">Candidatus Francisella endociliophora</name>
    <dbReference type="NCBI Taxonomy" id="653937"/>
    <lineage>
        <taxon>Bacteria</taxon>
        <taxon>Pseudomonadati</taxon>
        <taxon>Pseudomonadota</taxon>
        <taxon>Gammaproteobacteria</taxon>
        <taxon>Thiotrichales</taxon>
        <taxon>Francisellaceae</taxon>
        <taxon>Francisella</taxon>
    </lineage>
</organism>
<name>A0A097ERP7_9GAMM</name>
<dbReference type="RefSeq" id="WP_040010614.1">
    <property type="nucleotide sequence ID" value="NZ_CP009574.1"/>
</dbReference>
<dbReference type="PANTHER" id="PTHR43569">
    <property type="entry name" value="AMIDOHYDROLASE"/>
    <property type="match status" value="1"/>
</dbReference>
<evidence type="ECO:0000313" key="4">
    <source>
        <dbReference type="Proteomes" id="UP000029672"/>
    </source>
</evidence>
<gene>
    <name evidence="3" type="ORF">LO80_09825</name>
</gene>
<comment type="similarity">
    <text evidence="1">Belongs to the metallo-dependent hydrolases superfamily.</text>
</comment>
<feature type="domain" description="Amidohydrolase-related" evidence="2">
    <location>
        <begin position="4"/>
        <end position="267"/>
    </location>
</feature>
<protein>
    <submittedName>
        <fullName evidence="3">Amidohydrolase</fullName>
    </submittedName>
</protein>
<dbReference type="STRING" id="1547445.LO80_09825"/>
<dbReference type="Proteomes" id="UP000029672">
    <property type="component" value="Chromosome"/>
</dbReference>
<keyword evidence="4" id="KW-1185">Reference proteome</keyword>
<dbReference type="InterPro" id="IPR006680">
    <property type="entry name" value="Amidohydro-rel"/>
</dbReference>
<dbReference type="GO" id="GO:0016787">
    <property type="term" value="F:hydrolase activity"/>
    <property type="evidence" value="ECO:0007669"/>
    <property type="project" value="InterPro"/>
</dbReference>
<dbReference type="EMBL" id="CP009574">
    <property type="protein sequence ID" value="AIT10240.1"/>
    <property type="molecule type" value="Genomic_DNA"/>
</dbReference>
<evidence type="ECO:0000256" key="1">
    <source>
        <dbReference type="ARBA" id="ARBA00038310"/>
    </source>
</evidence>